<dbReference type="SUPFAM" id="SSF53335">
    <property type="entry name" value="S-adenosyl-L-methionine-dependent methyltransferases"/>
    <property type="match status" value="1"/>
</dbReference>
<dbReference type="Gene3D" id="3.40.50.150">
    <property type="entry name" value="Vaccinia Virus protein VP39"/>
    <property type="match status" value="1"/>
</dbReference>
<dbReference type="EMBL" id="CP036432">
    <property type="protein sequence ID" value="QDV82997.1"/>
    <property type="molecule type" value="Genomic_DNA"/>
</dbReference>
<gene>
    <name evidence="3" type="ORF">TBK1r_19300</name>
</gene>
<sequence length="283" mass="31426">MTYFLIALALSVGAGGCLLAFRGFRRVNLLREHHEQLSLRVKQLESDVIQANKRFCVEKAESLPGRTRVACVSQHGEDAWLWEQFGFKPEGFYVEVGGHDGRTFSNSFFFETVGWNGIVIEANPALAESCRRSRPNATVVHAAVVADPELKEIEFMIPSGARGVSLLGFSSFDPAHVRRIRNEGGEIQKTSVPARTLDSVLEQSGPETIDFISIDIEGAEMECLRGLDLQYWKPRFILIEDNSGGADPTVPDYMRSKGYVLLRRIGCNQVFSILNETMAAPVS</sequence>
<dbReference type="PANTHER" id="PTHR34009:SF2">
    <property type="entry name" value="PROTEIN STAR"/>
    <property type="match status" value="1"/>
</dbReference>
<dbReference type="PANTHER" id="PTHR34009">
    <property type="entry name" value="PROTEIN STAR"/>
    <property type="match status" value="1"/>
</dbReference>
<keyword evidence="4" id="KW-1185">Reference proteome</keyword>
<dbReference type="InterPro" id="IPR053202">
    <property type="entry name" value="EGF_Rcpt_Signaling_Reg"/>
</dbReference>
<feature type="domain" description="Methyltransferase FkbM" evidence="2">
    <location>
        <begin position="95"/>
        <end position="260"/>
    </location>
</feature>
<evidence type="ECO:0000259" key="2">
    <source>
        <dbReference type="Pfam" id="PF05050"/>
    </source>
</evidence>
<dbReference type="InterPro" id="IPR029063">
    <property type="entry name" value="SAM-dependent_MTases_sf"/>
</dbReference>
<evidence type="ECO:0000313" key="4">
    <source>
        <dbReference type="Proteomes" id="UP000318081"/>
    </source>
</evidence>
<evidence type="ECO:0000256" key="1">
    <source>
        <dbReference type="SAM" id="Coils"/>
    </source>
</evidence>
<accession>A0ABX5XMT4</accession>
<dbReference type="NCBIfam" id="TIGR01444">
    <property type="entry name" value="fkbM_fam"/>
    <property type="match status" value="1"/>
</dbReference>
<evidence type="ECO:0000313" key="3">
    <source>
        <dbReference type="EMBL" id="QDV82997.1"/>
    </source>
</evidence>
<organism evidence="3 4">
    <name type="scientific">Stieleria magnilauensis</name>
    <dbReference type="NCBI Taxonomy" id="2527963"/>
    <lineage>
        <taxon>Bacteria</taxon>
        <taxon>Pseudomonadati</taxon>
        <taxon>Planctomycetota</taxon>
        <taxon>Planctomycetia</taxon>
        <taxon>Pirellulales</taxon>
        <taxon>Pirellulaceae</taxon>
        <taxon>Stieleria</taxon>
    </lineage>
</organism>
<dbReference type="Pfam" id="PF05050">
    <property type="entry name" value="Methyltransf_21"/>
    <property type="match status" value="1"/>
</dbReference>
<dbReference type="Proteomes" id="UP000318081">
    <property type="component" value="Chromosome"/>
</dbReference>
<keyword evidence="1" id="KW-0175">Coiled coil</keyword>
<feature type="coiled-coil region" evidence="1">
    <location>
        <begin position="27"/>
        <end position="54"/>
    </location>
</feature>
<reference evidence="3 4" key="1">
    <citation type="submission" date="2019-02" db="EMBL/GenBank/DDBJ databases">
        <title>Deep-cultivation of Planctomycetes and their phenomic and genomic characterization uncovers novel biology.</title>
        <authorList>
            <person name="Wiegand S."/>
            <person name="Jogler M."/>
            <person name="Boedeker C."/>
            <person name="Pinto D."/>
            <person name="Vollmers J."/>
            <person name="Rivas-Marin E."/>
            <person name="Kohn T."/>
            <person name="Peeters S.H."/>
            <person name="Heuer A."/>
            <person name="Rast P."/>
            <person name="Oberbeckmann S."/>
            <person name="Bunk B."/>
            <person name="Jeske O."/>
            <person name="Meyerdierks A."/>
            <person name="Storesund J.E."/>
            <person name="Kallscheuer N."/>
            <person name="Luecker S."/>
            <person name="Lage O.M."/>
            <person name="Pohl T."/>
            <person name="Merkel B.J."/>
            <person name="Hornburger P."/>
            <person name="Mueller R.-W."/>
            <person name="Bruemmer F."/>
            <person name="Labrenz M."/>
            <person name="Spormann A.M."/>
            <person name="Op den Camp H."/>
            <person name="Overmann J."/>
            <person name="Amann R."/>
            <person name="Jetten M.S.M."/>
            <person name="Mascher T."/>
            <person name="Medema M.H."/>
            <person name="Devos D.P."/>
            <person name="Kaster A.-K."/>
            <person name="Ovreas L."/>
            <person name="Rohde M."/>
            <person name="Galperin M.Y."/>
            <person name="Jogler C."/>
        </authorList>
    </citation>
    <scope>NUCLEOTIDE SEQUENCE [LARGE SCALE GENOMIC DNA]</scope>
    <source>
        <strain evidence="3 4">TBK1r</strain>
    </source>
</reference>
<proteinExistence type="predicted"/>
<protein>
    <recommendedName>
        <fullName evidence="2">Methyltransferase FkbM domain-containing protein</fullName>
    </recommendedName>
</protein>
<name>A0ABX5XMT4_9BACT</name>
<dbReference type="RefSeq" id="WP_145209219.1">
    <property type="nucleotide sequence ID" value="NZ_CP036432.1"/>
</dbReference>
<dbReference type="InterPro" id="IPR006342">
    <property type="entry name" value="FkbM_mtfrase"/>
</dbReference>